<comment type="caution">
    <text evidence="1">The sequence shown here is derived from an EMBL/GenBank/DDBJ whole genome shotgun (WGS) entry which is preliminary data.</text>
</comment>
<reference evidence="1 2" key="1">
    <citation type="journal article" date="2014" name="Int. J. Syst. Evol. Microbiol.">
        <title>Leptospira mayottensis sp. nov., a pathogenic species of the genus Leptospira isolated from humans.</title>
        <authorList>
            <person name="Bourhy P."/>
            <person name="Collet L."/>
            <person name="Brisse S."/>
            <person name="Picardeau M."/>
        </authorList>
    </citation>
    <scope>NUCLEOTIDE SEQUENCE [LARGE SCALE GENOMIC DNA]</scope>
    <source>
        <strain evidence="1 2">200901122</strain>
    </source>
</reference>
<sequence length="60" mass="7013">MHLTHAFQAQKGRHFVLRKNELQDFGSIFYKAEVKLPPSSSNKVLILKRTLSQTDFFFIC</sequence>
<gene>
    <name evidence="1" type="ORF">LEP1GSC125_1608</name>
</gene>
<dbReference type="AlphaFoldDB" id="A0AA87MM54"/>
<protein>
    <submittedName>
        <fullName evidence="1">Uncharacterized protein</fullName>
    </submittedName>
</protein>
<dbReference type="EMBL" id="AKWM02000042">
    <property type="protein sequence ID" value="EKR99873.1"/>
    <property type="molecule type" value="Genomic_DNA"/>
</dbReference>
<accession>A0AA87MM54</accession>
<organism evidence="1 2">
    <name type="scientific">Leptospira mayottensis 200901122</name>
    <dbReference type="NCBI Taxonomy" id="1193010"/>
    <lineage>
        <taxon>Bacteria</taxon>
        <taxon>Pseudomonadati</taxon>
        <taxon>Spirochaetota</taxon>
        <taxon>Spirochaetia</taxon>
        <taxon>Leptospirales</taxon>
        <taxon>Leptospiraceae</taxon>
        <taxon>Leptospira</taxon>
    </lineage>
</organism>
<evidence type="ECO:0000313" key="1">
    <source>
        <dbReference type="EMBL" id="EKR99873.1"/>
    </source>
</evidence>
<name>A0AA87MM54_9LEPT</name>
<proteinExistence type="predicted"/>
<dbReference type="Proteomes" id="UP000001343">
    <property type="component" value="Unassembled WGS sequence"/>
</dbReference>
<evidence type="ECO:0000313" key="2">
    <source>
        <dbReference type="Proteomes" id="UP000001343"/>
    </source>
</evidence>